<dbReference type="InterPro" id="IPR037518">
    <property type="entry name" value="MPN"/>
</dbReference>
<dbReference type="AlphaFoldDB" id="A0A1E3X9W9"/>
<dbReference type="Proteomes" id="UP000094056">
    <property type="component" value="Unassembled WGS sequence"/>
</dbReference>
<keyword evidence="1" id="KW-0378">Hydrolase</keyword>
<organism evidence="3 4">
    <name type="scientific">Candidatus Scalindua rubra</name>
    <dbReference type="NCBI Taxonomy" id="1872076"/>
    <lineage>
        <taxon>Bacteria</taxon>
        <taxon>Pseudomonadati</taxon>
        <taxon>Planctomycetota</taxon>
        <taxon>Candidatus Brocadiia</taxon>
        <taxon>Candidatus Brocadiales</taxon>
        <taxon>Candidatus Scalinduaceae</taxon>
        <taxon>Candidatus Scalindua</taxon>
    </lineage>
</organism>
<dbReference type="PROSITE" id="PS50249">
    <property type="entry name" value="MPN"/>
    <property type="match status" value="1"/>
</dbReference>
<dbReference type="EMBL" id="MAYW01000063">
    <property type="protein sequence ID" value="ODS32427.1"/>
    <property type="molecule type" value="Genomic_DNA"/>
</dbReference>
<evidence type="ECO:0000256" key="1">
    <source>
        <dbReference type="ARBA" id="ARBA00023049"/>
    </source>
</evidence>
<dbReference type="InterPro" id="IPR025657">
    <property type="entry name" value="RadC_JAB"/>
</dbReference>
<evidence type="ECO:0000259" key="2">
    <source>
        <dbReference type="PROSITE" id="PS50249"/>
    </source>
</evidence>
<keyword evidence="1" id="KW-0482">Metalloprotease</keyword>
<comment type="caution">
    <text evidence="3">The sequence shown here is derived from an EMBL/GenBank/DDBJ whole genome shotgun (WGS) entry which is preliminary data.</text>
</comment>
<proteinExistence type="predicted"/>
<dbReference type="Gene3D" id="3.40.140.10">
    <property type="entry name" value="Cytidine Deaminase, domain 2"/>
    <property type="match status" value="1"/>
</dbReference>
<evidence type="ECO:0000313" key="4">
    <source>
        <dbReference type="Proteomes" id="UP000094056"/>
    </source>
</evidence>
<evidence type="ECO:0000313" key="3">
    <source>
        <dbReference type="EMBL" id="ODS32427.1"/>
    </source>
</evidence>
<dbReference type="GO" id="GO:0008237">
    <property type="term" value="F:metallopeptidase activity"/>
    <property type="evidence" value="ECO:0007669"/>
    <property type="project" value="UniProtKB-KW"/>
</dbReference>
<protein>
    <submittedName>
        <fullName evidence="3">DNA repair protein RadC</fullName>
    </submittedName>
</protein>
<sequence>MTRDLIVASSAMELRLFDHIIIGENQYFSFADEGLIEEYEIHAVNKS</sequence>
<gene>
    <name evidence="3" type="ORF">SCARUB_02454</name>
</gene>
<dbReference type="Pfam" id="PF04002">
    <property type="entry name" value="RadC"/>
    <property type="match status" value="1"/>
</dbReference>
<keyword evidence="1" id="KW-0645">Protease</keyword>
<accession>A0A1E3X9W9</accession>
<reference evidence="3 4" key="1">
    <citation type="submission" date="2016-07" db="EMBL/GenBank/DDBJ databases">
        <title>Draft genome of Scalindua rubra, obtained from a brine-seawater interface in the Red Sea, sheds light on salt adaptation in anammox bacteria.</title>
        <authorList>
            <person name="Speth D.R."/>
            <person name="Lagkouvardos I."/>
            <person name="Wang Y."/>
            <person name="Qian P.-Y."/>
            <person name="Dutilh B.E."/>
            <person name="Jetten M.S."/>
        </authorList>
    </citation>
    <scope>NUCLEOTIDE SEQUENCE [LARGE SCALE GENOMIC DNA]</scope>
    <source>
        <strain evidence="3">BSI-1</strain>
    </source>
</reference>
<feature type="domain" description="MPN" evidence="2">
    <location>
        <begin position="1"/>
        <end position="36"/>
    </location>
</feature>
<name>A0A1E3X9W9_9BACT</name>